<name>A0A1Z5KQZ0_FISSO</name>
<dbReference type="InterPro" id="IPR029028">
    <property type="entry name" value="Alpha/beta_knot_MTases"/>
</dbReference>
<dbReference type="GO" id="GO:0003723">
    <property type="term" value="F:RNA binding"/>
    <property type="evidence" value="ECO:0007669"/>
    <property type="project" value="TreeGrafter"/>
</dbReference>
<dbReference type="Proteomes" id="UP000198406">
    <property type="component" value="Unassembled WGS sequence"/>
</dbReference>
<dbReference type="InterPro" id="IPR029026">
    <property type="entry name" value="tRNA_m1G_MTases_N"/>
</dbReference>
<dbReference type="SUPFAM" id="SSF75217">
    <property type="entry name" value="alpha/beta knot"/>
    <property type="match status" value="1"/>
</dbReference>
<keyword evidence="2" id="KW-1185">Reference proteome</keyword>
<dbReference type="EMBL" id="BDSP01000277">
    <property type="protein sequence ID" value="GAX28597.1"/>
    <property type="molecule type" value="Genomic_DNA"/>
</dbReference>
<protein>
    <recommendedName>
        <fullName evidence="3">tRNA/rRNA methyltransferase SpoU type domain-containing protein</fullName>
    </recommendedName>
</protein>
<sequence length="233" mass="26038">MFLLIENPHKGNNLGSIIRCACAFGIQIVVAVGYEQYSAEGSHGASKNVDVVAFPTSQQAAEYIRTELCCTEIIGLLGSIENGYSTLNLGIDEKSNNLRAQKDITTEDLNLLTSESCPVHEFKANPNCCLAVHRKFGLPLDLAQHCSRFVHVPVLSGILDSPACMSIVLHEFTEQFEYTEQGFRGQKFAVVRPNLETMKAKRSQERLNKKLLHHKECDEIDHYGQVFEEMGDY</sequence>
<dbReference type="PANTHER" id="PTHR43191:SF7">
    <property type="entry name" value="OBP33PEP LIKE PROTEIN"/>
    <property type="match status" value="1"/>
</dbReference>
<gene>
    <name evidence="1" type="ORF">FisN_1Hh612</name>
</gene>
<accession>A0A1Z5KQZ0</accession>
<reference evidence="1 2" key="1">
    <citation type="journal article" date="2015" name="Plant Cell">
        <title>Oil accumulation by the oleaginous diatom Fistulifera solaris as revealed by the genome and transcriptome.</title>
        <authorList>
            <person name="Tanaka T."/>
            <person name="Maeda Y."/>
            <person name="Veluchamy A."/>
            <person name="Tanaka M."/>
            <person name="Abida H."/>
            <person name="Marechal E."/>
            <person name="Bowler C."/>
            <person name="Muto M."/>
            <person name="Sunaga Y."/>
            <person name="Tanaka M."/>
            <person name="Yoshino T."/>
            <person name="Taniguchi T."/>
            <person name="Fukuda Y."/>
            <person name="Nemoto M."/>
            <person name="Matsumoto M."/>
            <person name="Wong P.S."/>
            <person name="Aburatani S."/>
            <person name="Fujibuchi W."/>
        </authorList>
    </citation>
    <scope>NUCLEOTIDE SEQUENCE [LARGE SCALE GENOMIC DNA]</scope>
    <source>
        <strain evidence="1 2">JPCC DA0580</strain>
    </source>
</reference>
<comment type="caution">
    <text evidence="1">The sequence shown here is derived from an EMBL/GenBank/DDBJ whole genome shotgun (WGS) entry which is preliminary data.</text>
</comment>
<evidence type="ECO:0000313" key="2">
    <source>
        <dbReference type="Proteomes" id="UP000198406"/>
    </source>
</evidence>
<dbReference type="PANTHER" id="PTHR43191">
    <property type="entry name" value="RRNA METHYLTRANSFERASE 3"/>
    <property type="match status" value="1"/>
</dbReference>
<proteinExistence type="predicted"/>
<dbReference type="InParanoid" id="A0A1Z5KQZ0"/>
<dbReference type="InterPro" id="IPR051259">
    <property type="entry name" value="rRNA_Methyltransferase"/>
</dbReference>
<dbReference type="Gene3D" id="3.40.1280.10">
    <property type="match status" value="1"/>
</dbReference>
<organism evidence="1 2">
    <name type="scientific">Fistulifera solaris</name>
    <name type="common">Oleaginous diatom</name>
    <dbReference type="NCBI Taxonomy" id="1519565"/>
    <lineage>
        <taxon>Eukaryota</taxon>
        <taxon>Sar</taxon>
        <taxon>Stramenopiles</taxon>
        <taxon>Ochrophyta</taxon>
        <taxon>Bacillariophyta</taxon>
        <taxon>Bacillariophyceae</taxon>
        <taxon>Bacillariophycidae</taxon>
        <taxon>Naviculales</taxon>
        <taxon>Naviculaceae</taxon>
        <taxon>Fistulifera</taxon>
    </lineage>
</organism>
<evidence type="ECO:0008006" key="3">
    <source>
        <dbReference type="Google" id="ProtNLM"/>
    </source>
</evidence>
<dbReference type="OrthoDB" id="270651at2759"/>
<evidence type="ECO:0000313" key="1">
    <source>
        <dbReference type="EMBL" id="GAX28597.1"/>
    </source>
</evidence>
<dbReference type="AlphaFoldDB" id="A0A1Z5KQZ0"/>